<dbReference type="Proteomes" id="UP001142057">
    <property type="component" value="Unassembled WGS sequence"/>
</dbReference>
<keyword evidence="2" id="KW-1185">Reference proteome</keyword>
<sequence>MINIPNYKKIYIDILDKKYPQKISICQKILNKKILSTLDIITLNKIIFGEQDRESMTFNQRHRAYCEKTIIEILEYQKEYHLNNTQIALKFKISRNSLTKWKKKYLV</sequence>
<comment type="caution">
    <text evidence="1">The sequence shown here is derived from an EMBL/GenBank/DDBJ whole genome shotgun (WGS) entry which is preliminary data.</text>
</comment>
<proteinExistence type="predicted"/>
<dbReference type="SUPFAM" id="SSF48295">
    <property type="entry name" value="TrpR-like"/>
    <property type="match status" value="1"/>
</dbReference>
<reference evidence="1" key="1">
    <citation type="submission" date="2022-08" db="EMBL/GenBank/DDBJ databases">
        <title>Chryseobacterium antibioticum,isolated from the rhizosphere soil of Pyrola in Tibet.</title>
        <authorList>
            <person name="Kan Y."/>
        </authorList>
    </citation>
    <scope>NUCLEOTIDE SEQUENCE</scope>
    <source>
        <strain evidence="1">Pc2-12</strain>
    </source>
</reference>
<dbReference type="RefSeq" id="WP_259830941.1">
    <property type="nucleotide sequence ID" value="NZ_JANZQH010000009.1"/>
</dbReference>
<dbReference type="EMBL" id="JANZQH010000009">
    <property type="protein sequence ID" value="MCT2409420.1"/>
    <property type="molecule type" value="Genomic_DNA"/>
</dbReference>
<gene>
    <name evidence="1" type="ORF">NZD88_17860</name>
</gene>
<evidence type="ECO:0000313" key="2">
    <source>
        <dbReference type="Proteomes" id="UP001142057"/>
    </source>
</evidence>
<protein>
    <submittedName>
        <fullName evidence="1">Helix-turn-helix domain-containing protein</fullName>
    </submittedName>
</protein>
<organism evidence="1 2">
    <name type="scientific">Chryseobacterium pyrolae</name>
    <dbReference type="NCBI Taxonomy" id="2987481"/>
    <lineage>
        <taxon>Bacteria</taxon>
        <taxon>Pseudomonadati</taxon>
        <taxon>Bacteroidota</taxon>
        <taxon>Flavobacteriia</taxon>
        <taxon>Flavobacteriales</taxon>
        <taxon>Weeksellaceae</taxon>
        <taxon>Chryseobacterium group</taxon>
        <taxon>Chryseobacterium</taxon>
    </lineage>
</organism>
<dbReference type="InterPro" id="IPR010921">
    <property type="entry name" value="Trp_repressor/repl_initiator"/>
</dbReference>
<accession>A0ABT2IL96</accession>
<name>A0ABT2IL96_9FLAO</name>
<evidence type="ECO:0000313" key="1">
    <source>
        <dbReference type="EMBL" id="MCT2409420.1"/>
    </source>
</evidence>